<organism evidence="6 7">
    <name type="scientific">Emiliania huxleyi (strain CCMP1516)</name>
    <dbReference type="NCBI Taxonomy" id="280463"/>
    <lineage>
        <taxon>Eukaryota</taxon>
        <taxon>Haptista</taxon>
        <taxon>Haptophyta</taxon>
        <taxon>Prymnesiophyceae</taxon>
        <taxon>Isochrysidales</taxon>
        <taxon>Noelaerhabdaceae</taxon>
        <taxon>Emiliania</taxon>
    </lineage>
</organism>
<feature type="transmembrane region" description="Helical" evidence="5">
    <location>
        <begin position="269"/>
        <end position="291"/>
    </location>
</feature>
<evidence type="ECO:0000256" key="1">
    <source>
        <dbReference type="ARBA" id="ARBA00004141"/>
    </source>
</evidence>
<keyword evidence="7" id="KW-1185">Reference proteome</keyword>
<dbReference type="SUPFAM" id="SSF103473">
    <property type="entry name" value="MFS general substrate transporter"/>
    <property type="match status" value="1"/>
</dbReference>
<reference evidence="6" key="2">
    <citation type="submission" date="2024-10" db="UniProtKB">
        <authorList>
            <consortium name="EnsemblProtists"/>
        </authorList>
    </citation>
    <scope>IDENTIFICATION</scope>
</reference>
<dbReference type="InterPro" id="IPR011701">
    <property type="entry name" value="MFS"/>
</dbReference>
<sequence>MRGDLARFTTGTHSPALISTARNLMLGLLLPFASGYSAATPRLAATARVTPLRLSNAEPAVSGLQALQRKALPFARPPLAPRRRRPPPVCSASKVGSVPLALDPHRWVQLGILSMLALLSDWTCFATVAVPSEWMTLEGHDAAELIDIFLASNVVSCFLFTDIAARLGLKKVVTGAATMMAGGCLLRSGIPFVEPAIEVMPGYGWEVAGTILVGMAQPFFQCTPPLLSATWFGSSERALATATAINFNQVGIATAFIVGGLMANSPEGMHAYFDVLACVSIAAAAATALLFRDRPETPPSASAAAAAAELAVAPPPAPRLEYPRKALALLRSPGFGVATASFVASIGCTNIDLAGAGFQLAIVLGGIGLGGLVDRNKNFKLVILSCLLSSVSYPCDENAVEATQQLAGNLFSALLVPICQSAAAYDLQMPGRAMDIRGDTLVLLALVAATAVAFSSFDAPLERTRVDDEGAAAEL</sequence>
<dbReference type="PaxDb" id="2903-EOD42152"/>
<evidence type="ECO:0000256" key="2">
    <source>
        <dbReference type="ARBA" id="ARBA00022692"/>
    </source>
</evidence>
<keyword evidence="4 5" id="KW-0472">Membrane</keyword>
<evidence type="ECO:0000256" key="5">
    <source>
        <dbReference type="SAM" id="Phobius"/>
    </source>
</evidence>
<dbReference type="EnsemblProtists" id="EOD42152">
    <property type="protein sequence ID" value="EOD42152"/>
    <property type="gene ID" value="EMIHUDRAFT_461108"/>
</dbReference>
<accession>A0A0D3L2B7</accession>
<dbReference type="AlphaFoldDB" id="A0A0D3L2B7"/>
<comment type="subcellular location">
    <subcellularLocation>
        <location evidence="1">Membrane</location>
        <topology evidence="1">Multi-pass membrane protein</topology>
    </subcellularLocation>
</comment>
<dbReference type="GO" id="GO:0022857">
    <property type="term" value="F:transmembrane transporter activity"/>
    <property type="evidence" value="ECO:0007669"/>
    <property type="project" value="InterPro"/>
</dbReference>
<dbReference type="GeneID" id="17287422"/>
<dbReference type="GO" id="GO:0016020">
    <property type="term" value="C:membrane"/>
    <property type="evidence" value="ECO:0007669"/>
    <property type="project" value="UniProtKB-SubCell"/>
</dbReference>
<evidence type="ECO:0008006" key="8">
    <source>
        <dbReference type="Google" id="ProtNLM"/>
    </source>
</evidence>
<reference evidence="7" key="1">
    <citation type="journal article" date="2013" name="Nature">
        <title>Pan genome of the phytoplankton Emiliania underpins its global distribution.</title>
        <authorList>
            <person name="Read B.A."/>
            <person name="Kegel J."/>
            <person name="Klute M.J."/>
            <person name="Kuo A."/>
            <person name="Lefebvre S.C."/>
            <person name="Maumus F."/>
            <person name="Mayer C."/>
            <person name="Miller J."/>
            <person name="Monier A."/>
            <person name="Salamov A."/>
            <person name="Young J."/>
            <person name="Aguilar M."/>
            <person name="Claverie J.M."/>
            <person name="Frickenhaus S."/>
            <person name="Gonzalez K."/>
            <person name="Herman E.K."/>
            <person name="Lin Y.C."/>
            <person name="Napier J."/>
            <person name="Ogata H."/>
            <person name="Sarno A.F."/>
            <person name="Shmutz J."/>
            <person name="Schroeder D."/>
            <person name="de Vargas C."/>
            <person name="Verret F."/>
            <person name="von Dassow P."/>
            <person name="Valentin K."/>
            <person name="Van de Peer Y."/>
            <person name="Wheeler G."/>
            <person name="Dacks J.B."/>
            <person name="Delwiche C.F."/>
            <person name="Dyhrman S.T."/>
            <person name="Glockner G."/>
            <person name="John U."/>
            <person name="Richards T."/>
            <person name="Worden A.Z."/>
            <person name="Zhang X."/>
            <person name="Grigoriev I.V."/>
            <person name="Allen A.E."/>
            <person name="Bidle K."/>
            <person name="Borodovsky M."/>
            <person name="Bowler C."/>
            <person name="Brownlee C."/>
            <person name="Cock J.M."/>
            <person name="Elias M."/>
            <person name="Gladyshev V.N."/>
            <person name="Groth M."/>
            <person name="Guda C."/>
            <person name="Hadaegh A."/>
            <person name="Iglesias-Rodriguez M.D."/>
            <person name="Jenkins J."/>
            <person name="Jones B.M."/>
            <person name="Lawson T."/>
            <person name="Leese F."/>
            <person name="Lindquist E."/>
            <person name="Lobanov A."/>
            <person name="Lomsadze A."/>
            <person name="Malik S.B."/>
            <person name="Marsh M.E."/>
            <person name="Mackinder L."/>
            <person name="Mock T."/>
            <person name="Mueller-Roeber B."/>
            <person name="Pagarete A."/>
            <person name="Parker M."/>
            <person name="Probert I."/>
            <person name="Quesneville H."/>
            <person name="Raines C."/>
            <person name="Rensing S.A."/>
            <person name="Riano-Pachon D.M."/>
            <person name="Richier S."/>
            <person name="Rokitta S."/>
            <person name="Shiraiwa Y."/>
            <person name="Soanes D.M."/>
            <person name="van der Giezen M."/>
            <person name="Wahlund T.M."/>
            <person name="Williams B."/>
            <person name="Wilson W."/>
            <person name="Wolfe G."/>
            <person name="Wurch L.L."/>
        </authorList>
    </citation>
    <scope>NUCLEOTIDE SEQUENCE</scope>
</reference>
<dbReference type="HOGENOM" id="CLU_023132_5_0_1"/>
<dbReference type="PANTHER" id="PTHR10924">
    <property type="entry name" value="MAJOR FACILITATOR SUPERFAMILY PROTEIN-RELATED"/>
    <property type="match status" value="1"/>
</dbReference>
<feature type="transmembrane region" description="Helical" evidence="5">
    <location>
        <begin position="440"/>
        <end position="457"/>
    </location>
</feature>
<dbReference type="Gene3D" id="1.20.1250.20">
    <property type="entry name" value="MFS general substrate transporter like domains"/>
    <property type="match status" value="1"/>
</dbReference>
<name>A0A0D3L2B7_EMIH1</name>
<dbReference type="PANTHER" id="PTHR10924:SF6">
    <property type="entry name" value="SOLUTE CARRIER FAMILY 49 MEMBER A3"/>
    <property type="match status" value="1"/>
</dbReference>
<dbReference type="Proteomes" id="UP000013827">
    <property type="component" value="Unassembled WGS sequence"/>
</dbReference>
<feature type="transmembrane region" description="Helical" evidence="5">
    <location>
        <begin position="328"/>
        <end position="347"/>
    </location>
</feature>
<dbReference type="RefSeq" id="XP_005794581.1">
    <property type="nucleotide sequence ID" value="XM_005794524.1"/>
</dbReference>
<dbReference type="STRING" id="2903.R1E432"/>
<protein>
    <recommendedName>
        <fullName evidence="8">Major facilitator superfamily (MFS) profile domain-containing protein</fullName>
    </recommendedName>
</protein>
<dbReference type="InterPro" id="IPR036259">
    <property type="entry name" value="MFS_trans_sf"/>
</dbReference>
<dbReference type="KEGG" id="ehx:EMIHUDRAFT_461108"/>
<evidence type="ECO:0000256" key="3">
    <source>
        <dbReference type="ARBA" id="ARBA00022989"/>
    </source>
</evidence>
<keyword evidence="3 5" id="KW-1133">Transmembrane helix</keyword>
<evidence type="ECO:0000313" key="7">
    <source>
        <dbReference type="Proteomes" id="UP000013827"/>
    </source>
</evidence>
<evidence type="ECO:0000313" key="6">
    <source>
        <dbReference type="EnsemblProtists" id="EOD42152"/>
    </source>
</evidence>
<dbReference type="Pfam" id="PF07690">
    <property type="entry name" value="MFS_1"/>
    <property type="match status" value="1"/>
</dbReference>
<proteinExistence type="predicted"/>
<keyword evidence="2 5" id="KW-0812">Transmembrane</keyword>
<evidence type="ECO:0000256" key="4">
    <source>
        <dbReference type="ARBA" id="ARBA00023136"/>
    </source>
</evidence>
<dbReference type="InterPro" id="IPR049680">
    <property type="entry name" value="FLVCR1-2_SLC49-like"/>
</dbReference>
<feature type="transmembrane region" description="Helical" evidence="5">
    <location>
        <begin position="353"/>
        <end position="373"/>
    </location>
</feature>